<dbReference type="Proteomes" id="UP000256645">
    <property type="component" value="Unassembled WGS sequence"/>
</dbReference>
<accession>A0A3D8RLZ2</accession>
<feature type="compositionally biased region" description="Acidic residues" evidence="1">
    <location>
        <begin position="78"/>
        <end position="95"/>
    </location>
</feature>
<dbReference type="OrthoDB" id="10423769at2759"/>
<evidence type="ECO:0000256" key="1">
    <source>
        <dbReference type="SAM" id="MobiDB-lite"/>
    </source>
</evidence>
<protein>
    <submittedName>
        <fullName evidence="2">Uncharacterized protein</fullName>
    </submittedName>
</protein>
<name>A0A3D8RLZ2_9HELO</name>
<feature type="compositionally biased region" description="Low complexity" evidence="1">
    <location>
        <begin position="99"/>
        <end position="122"/>
    </location>
</feature>
<gene>
    <name evidence="2" type="ORF">BP6252_06110</name>
</gene>
<feature type="compositionally biased region" description="Acidic residues" evidence="1">
    <location>
        <begin position="148"/>
        <end position="176"/>
    </location>
</feature>
<feature type="compositionally biased region" description="Polar residues" evidence="1">
    <location>
        <begin position="19"/>
        <end position="38"/>
    </location>
</feature>
<proteinExistence type="predicted"/>
<keyword evidence="3" id="KW-1185">Reference proteome</keyword>
<sequence length="254" mass="27562">MAATMSAAYRELLPGLLTSHPSPGRTNISAGPDQSGSPSAPRKRSREAFENDVDTISARSRLLGSYRAGKKARLNEQVEVEMEAEAGEESMEGPEDPYSSCVGSSESDFSSDSDSGFDSGPESEGDGARALTHAADLPGDLGMSGLDLDSEAESDEHEGGSEAEESEDEAGDEGEEAVAPGFIRDLVSGNIRRRQAVDDFPRKLRWDKAEEKWARFCGGVAREEKEDVLGFAWREEWAGLTLGEWRVVLRLMKR</sequence>
<reference evidence="2 3" key="1">
    <citation type="journal article" date="2018" name="IMA Fungus">
        <title>IMA Genome-F 9: Draft genome sequence of Annulohypoxylon stygium, Aspergillus mulundensis, Berkeleyomyces basicola (syn. Thielaviopsis basicola), Ceratocystis smalleyi, two Cercospora beticola strains, Coleophoma cylindrospora, Fusarium fracticaudum, Phialophora cf. hyalina, and Morchella septimelata.</title>
        <authorList>
            <person name="Wingfield B.D."/>
            <person name="Bills G.F."/>
            <person name="Dong Y."/>
            <person name="Huang W."/>
            <person name="Nel W.J."/>
            <person name="Swalarsk-Parry B.S."/>
            <person name="Vaghefi N."/>
            <person name="Wilken P.M."/>
            <person name="An Z."/>
            <person name="de Beer Z.W."/>
            <person name="De Vos L."/>
            <person name="Chen L."/>
            <person name="Duong T.A."/>
            <person name="Gao Y."/>
            <person name="Hammerbacher A."/>
            <person name="Kikkert J.R."/>
            <person name="Li Y."/>
            <person name="Li H."/>
            <person name="Li K."/>
            <person name="Li Q."/>
            <person name="Liu X."/>
            <person name="Ma X."/>
            <person name="Naidoo K."/>
            <person name="Pethybridge S.J."/>
            <person name="Sun J."/>
            <person name="Steenkamp E.T."/>
            <person name="van der Nest M.A."/>
            <person name="van Wyk S."/>
            <person name="Wingfield M.J."/>
            <person name="Xiong C."/>
            <person name="Yue Q."/>
            <person name="Zhang X."/>
        </authorList>
    </citation>
    <scope>NUCLEOTIDE SEQUENCE [LARGE SCALE GENOMIC DNA]</scope>
    <source>
        <strain evidence="2 3">BP6252</strain>
    </source>
</reference>
<comment type="caution">
    <text evidence="2">The sequence shown here is derived from an EMBL/GenBank/DDBJ whole genome shotgun (WGS) entry which is preliminary data.</text>
</comment>
<dbReference type="AlphaFoldDB" id="A0A3D8RLZ2"/>
<evidence type="ECO:0000313" key="3">
    <source>
        <dbReference type="Proteomes" id="UP000256645"/>
    </source>
</evidence>
<organism evidence="2 3">
    <name type="scientific">Coleophoma cylindrospora</name>
    <dbReference type="NCBI Taxonomy" id="1849047"/>
    <lineage>
        <taxon>Eukaryota</taxon>
        <taxon>Fungi</taxon>
        <taxon>Dikarya</taxon>
        <taxon>Ascomycota</taxon>
        <taxon>Pezizomycotina</taxon>
        <taxon>Leotiomycetes</taxon>
        <taxon>Helotiales</taxon>
        <taxon>Dermateaceae</taxon>
        <taxon>Coleophoma</taxon>
    </lineage>
</organism>
<evidence type="ECO:0000313" key="2">
    <source>
        <dbReference type="EMBL" id="RDW74968.1"/>
    </source>
</evidence>
<feature type="region of interest" description="Disordered" evidence="1">
    <location>
        <begin position="14"/>
        <end position="178"/>
    </location>
</feature>
<dbReference type="EMBL" id="PDLM01000006">
    <property type="protein sequence ID" value="RDW74968.1"/>
    <property type="molecule type" value="Genomic_DNA"/>
</dbReference>